<dbReference type="Proteomes" id="UP001179363">
    <property type="component" value="Unassembled WGS sequence"/>
</dbReference>
<dbReference type="Pfam" id="PF01126">
    <property type="entry name" value="Heme_oxygenase"/>
    <property type="match status" value="1"/>
</dbReference>
<comment type="caution">
    <text evidence="1">The sequence shown here is derived from an EMBL/GenBank/DDBJ whole genome shotgun (WGS) entry which is preliminary data.</text>
</comment>
<organism evidence="1 2">
    <name type="scientific">Gillisia lutea</name>
    <dbReference type="NCBI Taxonomy" id="2909668"/>
    <lineage>
        <taxon>Bacteria</taxon>
        <taxon>Pseudomonadati</taxon>
        <taxon>Bacteroidota</taxon>
        <taxon>Flavobacteriia</taxon>
        <taxon>Flavobacteriales</taxon>
        <taxon>Flavobacteriaceae</taxon>
        <taxon>Gillisia</taxon>
    </lineage>
</organism>
<dbReference type="SUPFAM" id="SSF48613">
    <property type="entry name" value="Heme oxygenase-like"/>
    <property type="match status" value="1"/>
</dbReference>
<reference evidence="1" key="1">
    <citation type="submission" date="2022-01" db="EMBL/GenBank/DDBJ databases">
        <title>Gillisia lutea sp. nov., isolated from marine plastic residues from the Malvarosa beach (Valencia, Spain).</title>
        <authorList>
            <person name="Vidal-Verdu A."/>
            <person name="Molina-Menor E."/>
            <person name="Satari L."/>
            <person name="Pascual J."/>
            <person name="Pereto J."/>
            <person name="Porcar M."/>
        </authorList>
    </citation>
    <scope>NUCLEOTIDE SEQUENCE</scope>
    <source>
        <strain evidence="1">M10.2A</strain>
    </source>
</reference>
<gene>
    <name evidence="1" type="ORF">L1I30_13750</name>
</gene>
<dbReference type="InterPro" id="IPR016053">
    <property type="entry name" value="Haem_Oase-like"/>
</dbReference>
<dbReference type="CDD" id="cd19166">
    <property type="entry name" value="HemeO-bac"/>
    <property type="match status" value="1"/>
</dbReference>
<protein>
    <submittedName>
        <fullName evidence="1">Biliverdin-producing heme oxygenase</fullName>
    </submittedName>
</protein>
<dbReference type="Gene3D" id="1.20.910.10">
    <property type="entry name" value="Heme oxygenase-like"/>
    <property type="match status" value="1"/>
</dbReference>
<name>A0ABS9EIQ0_9FLAO</name>
<sequence>MLSKLREATHQLHKEIEKDNLADLIISHEITLDQYKKLLLQNHTAYRIVEAEITKYIPEYTSEKTVHLQKDLDLLELENPYLEEYTLKFKCTSVAQAIGARYVIEGSSLGGIMIATHLKDCANLQDLTKHNFFNGDRDGVMSWNKYCKDLKKIDFTAAQEKEAIQKAMDTFNFFGKVFREI</sequence>
<dbReference type="RefSeq" id="WP_236134879.1">
    <property type="nucleotide sequence ID" value="NZ_JAKGTH010000011.1"/>
</dbReference>
<proteinExistence type="predicted"/>
<dbReference type="InterPro" id="IPR016084">
    <property type="entry name" value="Haem_Oase-like_multi-hlx"/>
</dbReference>
<keyword evidence="2" id="KW-1185">Reference proteome</keyword>
<evidence type="ECO:0000313" key="2">
    <source>
        <dbReference type="Proteomes" id="UP001179363"/>
    </source>
</evidence>
<evidence type="ECO:0000313" key="1">
    <source>
        <dbReference type="EMBL" id="MCF4102737.1"/>
    </source>
</evidence>
<accession>A0ABS9EIQ0</accession>
<dbReference type="EMBL" id="JAKGTH010000011">
    <property type="protein sequence ID" value="MCF4102737.1"/>
    <property type="molecule type" value="Genomic_DNA"/>
</dbReference>